<dbReference type="KEGG" id="bgt:106056061"/>
<sequence>MHRAYFPTLITVKWLKDLISQTGVLSKYRILDASWHLPSAKRDAIKEFKEVHIPGAQFFDVDECADKSRNLPHMIPSVKVFEEYVNNLGINNDTHVIVYDNNAQFPLFSAQRVWMTFRSFGHEKVSILEGGLPKWIAENGPVTEKIETVPIGQYKSNFNSNLIKQMADIMNNLKNSEFQLVDARPEGRFKGIAPEPRDDTKPGCIPKSVNIPFMNTMNLNDRTMKSPEELRQLFQSAGVDLDKPVVFTCGSGTTACVLALASYLLGKENFAIYDGSWTEWYRDAPPELKLNVPQ</sequence>
<evidence type="ECO:0000259" key="5">
    <source>
        <dbReference type="PROSITE" id="PS50206"/>
    </source>
</evidence>
<dbReference type="FunFam" id="3.40.250.10:FF:000015">
    <property type="entry name" value="Sulfurtransferase"/>
    <property type="match status" value="1"/>
</dbReference>
<feature type="domain" description="Rhodanese" evidence="5">
    <location>
        <begin position="24"/>
        <end position="144"/>
    </location>
</feature>
<dbReference type="InterPro" id="IPR001763">
    <property type="entry name" value="Rhodanese-like_dom"/>
</dbReference>
<evidence type="ECO:0000313" key="6">
    <source>
        <dbReference type="Proteomes" id="UP001165740"/>
    </source>
</evidence>
<dbReference type="SUPFAM" id="SSF52821">
    <property type="entry name" value="Rhodanese/Cell cycle control phosphatase"/>
    <property type="match status" value="2"/>
</dbReference>
<dbReference type="FunFam" id="3.40.250.10:FF:000001">
    <property type="entry name" value="Sulfurtransferase"/>
    <property type="match status" value="1"/>
</dbReference>
<evidence type="ECO:0000313" key="7">
    <source>
        <dbReference type="RefSeq" id="XP_013068088.2"/>
    </source>
</evidence>
<evidence type="ECO:0000313" key="8">
    <source>
        <dbReference type="RefSeq" id="XP_055876811.1"/>
    </source>
</evidence>
<dbReference type="PANTHER" id="PTHR11364">
    <property type="entry name" value="THIOSULFATE SULFERTANSFERASE"/>
    <property type="match status" value="1"/>
</dbReference>
<evidence type="ECO:0000256" key="4">
    <source>
        <dbReference type="ARBA" id="ARBA00022737"/>
    </source>
</evidence>
<keyword evidence="2" id="KW-0963">Cytoplasm</keyword>
<dbReference type="GeneID" id="106056061"/>
<evidence type="ECO:0000256" key="1">
    <source>
        <dbReference type="ARBA" id="ARBA00004496"/>
    </source>
</evidence>
<reference evidence="7 8" key="1">
    <citation type="submission" date="2025-04" db="UniProtKB">
        <authorList>
            <consortium name="RefSeq"/>
        </authorList>
    </citation>
    <scope>IDENTIFICATION</scope>
</reference>
<evidence type="ECO:0000256" key="2">
    <source>
        <dbReference type="ARBA" id="ARBA00022490"/>
    </source>
</evidence>
<comment type="subcellular location">
    <subcellularLocation>
        <location evidence="1">Cytoplasm</location>
    </subcellularLocation>
</comment>
<keyword evidence="4" id="KW-0677">Repeat</keyword>
<name>A0A9W2ZP29_BIOGL</name>
<dbReference type="GO" id="GO:0005739">
    <property type="term" value="C:mitochondrion"/>
    <property type="evidence" value="ECO:0007669"/>
    <property type="project" value="TreeGrafter"/>
</dbReference>
<dbReference type="Pfam" id="PF00581">
    <property type="entry name" value="Rhodanese"/>
    <property type="match status" value="2"/>
</dbReference>
<dbReference type="InterPro" id="IPR045078">
    <property type="entry name" value="TST/MPST-like"/>
</dbReference>
<dbReference type="OMA" id="LLDVRWQ"/>
<organism evidence="6 8">
    <name type="scientific">Biomphalaria glabrata</name>
    <name type="common">Bloodfluke planorb</name>
    <name type="synonym">Freshwater snail</name>
    <dbReference type="NCBI Taxonomy" id="6526"/>
    <lineage>
        <taxon>Eukaryota</taxon>
        <taxon>Metazoa</taxon>
        <taxon>Spiralia</taxon>
        <taxon>Lophotrochozoa</taxon>
        <taxon>Mollusca</taxon>
        <taxon>Gastropoda</taxon>
        <taxon>Heterobranchia</taxon>
        <taxon>Euthyneura</taxon>
        <taxon>Panpulmonata</taxon>
        <taxon>Hygrophila</taxon>
        <taxon>Lymnaeoidea</taxon>
        <taxon>Planorbidae</taxon>
        <taxon>Biomphalaria</taxon>
    </lineage>
</organism>
<keyword evidence="3" id="KW-0808">Transferase</keyword>
<accession>A0A9W2ZP29</accession>
<dbReference type="InterPro" id="IPR036873">
    <property type="entry name" value="Rhodanese-like_dom_sf"/>
</dbReference>
<dbReference type="Gene3D" id="3.40.250.10">
    <property type="entry name" value="Rhodanese-like domain"/>
    <property type="match status" value="2"/>
</dbReference>
<dbReference type="SMART" id="SM00450">
    <property type="entry name" value="RHOD"/>
    <property type="match status" value="2"/>
</dbReference>
<keyword evidence="6" id="KW-1185">Reference proteome</keyword>
<feature type="domain" description="Rhodanese" evidence="5">
    <location>
        <begin position="174"/>
        <end position="289"/>
    </location>
</feature>
<dbReference type="PROSITE" id="PS50206">
    <property type="entry name" value="RHODANESE_3"/>
    <property type="match status" value="2"/>
</dbReference>
<dbReference type="RefSeq" id="XP_055876811.1">
    <property type="nucleotide sequence ID" value="XM_056020836.1"/>
</dbReference>
<dbReference type="CDD" id="cd01448">
    <property type="entry name" value="TST_Repeat_1"/>
    <property type="match status" value="1"/>
</dbReference>
<evidence type="ECO:0000256" key="3">
    <source>
        <dbReference type="ARBA" id="ARBA00022679"/>
    </source>
</evidence>
<dbReference type="Proteomes" id="UP001165740">
    <property type="component" value="Chromosome 2"/>
</dbReference>
<dbReference type="RefSeq" id="XP_013068088.2">
    <property type="nucleotide sequence ID" value="XM_013212634.2"/>
</dbReference>
<dbReference type="PROSITE" id="PS00380">
    <property type="entry name" value="RHODANESE_1"/>
    <property type="match status" value="1"/>
</dbReference>
<dbReference type="InterPro" id="IPR001307">
    <property type="entry name" value="Thiosulphate_STrfase_CS"/>
</dbReference>
<dbReference type="GO" id="GO:0004792">
    <property type="term" value="F:thiosulfate-cyanide sulfurtransferase activity"/>
    <property type="evidence" value="ECO:0007669"/>
    <property type="project" value="InterPro"/>
</dbReference>
<dbReference type="AlphaFoldDB" id="A0A9W2ZP29"/>
<proteinExistence type="predicted"/>
<dbReference type="CDD" id="cd01449">
    <property type="entry name" value="TST_Repeat_2"/>
    <property type="match status" value="1"/>
</dbReference>
<dbReference type="OrthoDB" id="270167at2759"/>
<dbReference type="PANTHER" id="PTHR11364:SF27">
    <property type="entry name" value="SULFURTRANSFERASE"/>
    <property type="match status" value="1"/>
</dbReference>
<protein>
    <submittedName>
        <fullName evidence="7 8">3-mercaptopyruvate sulfurtransferase-like</fullName>
    </submittedName>
</protein>
<gene>
    <name evidence="7 8" type="primary">LOC106056061</name>
</gene>